<accession>A0A0F9N166</accession>
<proteinExistence type="predicted"/>
<organism evidence="1">
    <name type="scientific">marine sediment metagenome</name>
    <dbReference type="NCBI Taxonomy" id="412755"/>
    <lineage>
        <taxon>unclassified sequences</taxon>
        <taxon>metagenomes</taxon>
        <taxon>ecological metagenomes</taxon>
    </lineage>
</organism>
<dbReference type="AlphaFoldDB" id="A0A0F9N166"/>
<gene>
    <name evidence="1" type="ORF">LCGC14_1086940</name>
</gene>
<evidence type="ECO:0000313" key="1">
    <source>
        <dbReference type="EMBL" id="KKN05487.1"/>
    </source>
</evidence>
<protein>
    <submittedName>
        <fullName evidence="1">Uncharacterized protein</fullName>
    </submittedName>
</protein>
<name>A0A0F9N166_9ZZZZ</name>
<comment type="caution">
    <text evidence="1">The sequence shown here is derived from an EMBL/GenBank/DDBJ whole genome shotgun (WGS) entry which is preliminary data.</text>
</comment>
<sequence length="406" mass="44570">MAEIVKDGDKSEYNIIKIGDVEANVLIGGKDSAVGFKVVSNVNISWECFSGTERFYINLNRKNVVVNTEKEGFSNGELSLAIGDNTDIWNVDGKKFNWDVKFDIKPASNKIEWDLQYSPGIKFNYQDTLENNYKNFSSGYATLEDYLQDHHRPENVVGSYVIRSPLRNRVKDQNGKTIYDGMGGNLGHIYRPKCIDDNGQETWCEVNITNNTLSITIPQTFLDNAQYPILLDPTFGITAEGGSTRTYYDDYLALSGPFTAPENGTMDSIACFGTNSASGQDIKAGVYNDDGGPTTMIDGETESVSVGTWTNDWSPEFTCSGTIVNGSGYWGALNVNDNFTIDYAEGNPGNWEYVGLPYANAFPDPYSGGPPGTYIYTYRLTYTAVGGGSLGAVLLMDHFNGGFLNG</sequence>
<dbReference type="EMBL" id="LAZR01004799">
    <property type="protein sequence ID" value="KKN05487.1"/>
    <property type="molecule type" value="Genomic_DNA"/>
</dbReference>
<reference evidence="1" key="1">
    <citation type="journal article" date="2015" name="Nature">
        <title>Complex archaea that bridge the gap between prokaryotes and eukaryotes.</title>
        <authorList>
            <person name="Spang A."/>
            <person name="Saw J.H."/>
            <person name="Jorgensen S.L."/>
            <person name="Zaremba-Niedzwiedzka K."/>
            <person name="Martijn J."/>
            <person name="Lind A.E."/>
            <person name="van Eijk R."/>
            <person name="Schleper C."/>
            <person name="Guy L."/>
            <person name="Ettema T.J."/>
        </authorList>
    </citation>
    <scope>NUCLEOTIDE SEQUENCE</scope>
</reference>